<sequence>MKSQPESESESESSSESETETESDAAASGLSLNTNLCLYLNVKYCKCQTLSTKAEMGPGRQWQCCRRLCPVLPRPLRLSQSLPMPHVCASLCPVQVPLACAVLRRARHQALPLCPIPPTPAPAHPGQS</sequence>
<evidence type="ECO:0000313" key="2">
    <source>
        <dbReference type="EMBL" id="EDW00390.1"/>
    </source>
</evidence>
<dbReference type="EMBL" id="CH916370">
    <property type="protein sequence ID" value="EDW00390.1"/>
    <property type="molecule type" value="Genomic_DNA"/>
</dbReference>
<feature type="region of interest" description="Disordered" evidence="1">
    <location>
        <begin position="1"/>
        <end position="27"/>
    </location>
</feature>
<protein>
    <submittedName>
        <fullName evidence="2">GH12839</fullName>
    </submittedName>
</protein>
<reference evidence="2 3" key="1">
    <citation type="journal article" date="2007" name="Nature">
        <title>Evolution of genes and genomes on the Drosophila phylogeny.</title>
        <authorList>
            <consortium name="Drosophila 12 Genomes Consortium"/>
            <person name="Clark A.G."/>
            <person name="Eisen M.B."/>
            <person name="Smith D.R."/>
            <person name="Bergman C.M."/>
            <person name="Oliver B."/>
            <person name="Markow T.A."/>
            <person name="Kaufman T.C."/>
            <person name="Kellis M."/>
            <person name="Gelbart W."/>
            <person name="Iyer V.N."/>
            <person name="Pollard D.A."/>
            <person name="Sackton T.B."/>
            <person name="Larracuente A.M."/>
            <person name="Singh N.D."/>
            <person name="Abad J.P."/>
            <person name="Abt D.N."/>
            <person name="Adryan B."/>
            <person name="Aguade M."/>
            <person name="Akashi H."/>
            <person name="Anderson W.W."/>
            <person name="Aquadro C.F."/>
            <person name="Ardell D.H."/>
            <person name="Arguello R."/>
            <person name="Artieri C.G."/>
            <person name="Barbash D.A."/>
            <person name="Barker D."/>
            <person name="Barsanti P."/>
            <person name="Batterham P."/>
            <person name="Batzoglou S."/>
            <person name="Begun D."/>
            <person name="Bhutkar A."/>
            <person name="Blanco E."/>
            <person name="Bosak S.A."/>
            <person name="Bradley R.K."/>
            <person name="Brand A.D."/>
            <person name="Brent M.R."/>
            <person name="Brooks A.N."/>
            <person name="Brown R.H."/>
            <person name="Butlin R.K."/>
            <person name="Caggese C."/>
            <person name="Calvi B.R."/>
            <person name="Bernardo de Carvalho A."/>
            <person name="Caspi A."/>
            <person name="Castrezana S."/>
            <person name="Celniker S.E."/>
            <person name="Chang J.L."/>
            <person name="Chapple C."/>
            <person name="Chatterji S."/>
            <person name="Chinwalla A."/>
            <person name="Civetta A."/>
            <person name="Clifton S.W."/>
            <person name="Comeron J.M."/>
            <person name="Costello J.C."/>
            <person name="Coyne J.A."/>
            <person name="Daub J."/>
            <person name="David R.G."/>
            <person name="Delcher A.L."/>
            <person name="Delehaunty K."/>
            <person name="Do C.B."/>
            <person name="Ebling H."/>
            <person name="Edwards K."/>
            <person name="Eickbush T."/>
            <person name="Evans J.D."/>
            <person name="Filipski A."/>
            <person name="Findeiss S."/>
            <person name="Freyhult E."/>
            <person name="Fulton L."/>
            <person name="Fulton R."/>
            <person name="Garcia A.C."/>
            <person name="Gardiner A."/>
            <person name="Garfield D.A."/>
            <person name="Garvin B.E."/>
            <person name="Gibson G."/>
            <person name="Gilbert D."/>
            <person name="Gnerre S."/>
            <person name="Godfrey J."/>
            <person name="Good R."/>
            <person name="Gotea V."/>
            <person name="Gravely B."/>
            <person name="Greenberg A.J."/>
            <person name="Griffiths-Jones S."/>
            <person name="Gross S."/>
            <person name="Guigo R."/>
            <person name="Gustafson E.A."/>
            <person name="Haerty W."/>
            <person name="Hahn M.W."/>
            <person name="Halligan D.L."/>
            <person name="Halpern A.L."/>
            <person name="Halter G.M."/>
            <person name="Han M.V."/>
            <person name="Heger A."/>
            <person name="Hillier L."/>
            <person name="Hinrichs A.S."/>
            <person name="Holmes I."/>
            <person name="Hoskins R.A."/>
            <person name="Hubisz M.J."/>
            <person name="Hultmark D."/>
            <person name="Huntley M.A."/>
            <person name="Jaffe D.B."/>
            <person name="Jagadeeshan S."/>
            <person name="Jeck W.R."/>
            <person name="Johnson J."/>
            <person name="Jones C.D."/>
            <person name="Jordan W.C."/>
            <person name="Karpen G.H."/>
            <person name="Kataoka E."/>
            <person name="Keightley P.D."/>
            <person name="Kheradpour P."/>
            <person name="Kirkness E.F."/>
            <person name="Koerich L.B."/>
            <person name="Kristiansen K."/>
            <person name="Kudrna D."/>
            <person name="Kulathinal R.J."/>
            <person name="Kumar S."/>
            <person name="Kwok R."/>
            <person name="Lander E."/>
            <person name="Langley C.H."/>
            <person name="Lapoint R."/>
            <person name="Lazzaro B.P."/>
            <person name="Lee S.J."/>
            <person name="Levesque L."/>
            <person name="Li R."/>
            <person name="Lin C.F."/>
            <person name="Lin M.F."/>
            <person name="Lindblad-Toh K."/>
            <person name="Llopart A."/>
            <person name="Long M."/>
            <person name="Low L."/>
            <person name="Lozovsky E."/>
            <person name="Lu J."/>
            <person name="Luo M."/>
            <person name="Machado C.A."/>
            <person name="Makalowski W."/>
            <person name="Marzo M."/>
            <person name="Matsuda M."/>
            <person name="Matzkin L."/>
            <person name="McAllister B."/>
            <person name="McBride C.S."/>
            <person name="McKernan B."/>
            <person name="McKernan K."/>
            <person name="Mendez-Lago M."/>
            <person name="Minx P."/>
            <person name="Mollenhauer M.U."/>
            <person name="Montooth K."/>
            <person name="Mount S.M."/>
            <person name="Mu X."/>
            <person name="Myers E."/>
            <person name="Negre B."/>
            <person name="Newfeld S."/>
            <person name="Nielsen R."/>
            <person name="Noor M.A."/>
            <person name="O'Grady P."/>
            <person name="Pachter L."/>
            <person name="Papaceit M."/>
            <person name="Parisi M.J."/>
            <person name="Parisi M."/>
            <person name="Parts L."/>
            <person name="Pedersen J.S."/>
            <person name="Pesole G."/>
            <person name="Phillippy A.M."/>
            <person name="Ponting C.P."/>
            <person name="Pop M."/>
            <person name="Porcelli D."/>
            <person name="Powell J.R."/>
            <person name="Prohaska S."/>
            <person name="Pruitt K."/>
            <person name="Puig M."/>
            <person name="Quesneville H."/>
            <person name="Ram K.R."/>
            <person name="Rand D."/>
            <person name="Rasmussen M.D."/>
            <person name="Reed L.K."/>
            <person name="Reenan R."/>
            <person name="Reily A."/>
            <person name="Remington K.A."/>
            <person name="Rieger T.T."/>
            <person name="Ritchie M.G."/>
            <person name="Robin C."/>
            <person name="Rogers Y.H."/>
            <person name="Rohde C."/>
            <person name="Rozas J."/>
            <person name="Rubenfield M.J."/>
            <person name="Ruiz A."/>
            <person name="Russo S."/>
            <person name="Salzberg S.L."/>
            <person name="Sanchez-Gracia A."/>
            <person name="Saranga D.J."/>
            <person name="Sato H."/>
            <person name="Schaeffer S.W."/>
            <person name="Schatz M.C."/>
            <person name="Schlenke T."/>
            <person name="Schwartz R."/>
            <person name="Segarra C."/>
            <person name="Singh R.S."/>
            <person name="Sirot L."/>
            <person name="Sirota M."/>
            <person name="Sisneros N.B."/>
            <person name="Smith C.D."/>
            <person name="Smith T.F."/>
            <person name="Spieth J."/>
            <person name="Stage D.E."/>
            <person name="Stark A."/>
            <person name="Stephan W."/>
            <person name="Strausberg R.L."/>
            <person name="Strempel S."/>
            <person name="Sturgill D."/>
            <person name="Sutton G."/>
            <person name="Sutton G.G."/>
            <person name="Tao W."/>
            <person name="Teichmann S."/>
            <person name="Tobari Y.N."/>
            <person name="Tomimura Y."/>
            <person name="Tsolas J.M."/>
            <person name="Valente V.L."/>
            <person name="Venter E."/>
            <person name="Venter J.C."/>
            <person name="Vicario S."/>
            <person name="Vieira F.G."/>
            <person name="Vilella A.J."/>
            <person name="Villasante A."/>
            <person name="Walenz B."/>
            <person name="Wang J."/>
            <person name="Wasserman M."/>
            <person name="Watts T."/>
            <person name="Wilson D."/>
            <person name="Wilson R.K."/>
            <person name="Wing R.A."/>
            <person name="Wolfner M.F."/>
            <person name="Wong A."/>
            <person name="Wong G.K."/>
            <person name="Wu C.I."/>
            <person name="Wu G."/>
            <person name="Yamamoto D."/>
            <person name="Yang H.P."/>
            <person name="Yang S.P."/>
            <person name="Yorke J.A."/>
            <person name="Yoshida K."/>
            <person name="Zdobnov E."/>
            <person name="Zhang P."/>
            <person name="Zhang Y."/>
            <person name="Zimin A.V."/>
            <person name="Baldwin J."/>
            <person name="Abdouelleil A."/>
            <person name="Abdulkadir J."/>
            <person name="Abebe A."/>
            <person name="Abera B."/>
            <person name="Abreu J."/>
            <person name="Acer S.C."/>
            <person name="Aftuck L."/>
            <person name="Alexander A."/>
            <person name="An P."/>
            <person name="Anderson E."/>
            <person name="Anderson S."/>
            <person name="Arachi H."/>
            <person name="Azer M."/>
            <person name="Bachantsang P."/>
            <person name="Barry A."/>
            <person name="Bayul T."/>
            <person name="Berlin A."/>
            <person name="Bessette D."/>
            <person name="Bloom T."/>
            <person name="Blye J."/>
            <person name="Boguslavskiy L."/>
            <person name="Bonnet C."/>
            <person name="Boukhgalter B."/>
            <person name="Bourzgui I."/>
            <person name="Brown A."/>
            <person name="Cahill P."/>
            <person name="Channer S."/>
            <person name="Cheshatsang Y."/>
            <person name="Chuda L."/>
            <person name="Citroen M."/>
            <person name="Collymore A."/>
            <person name="Cooke P."/>
            <person name="Costello M."/>
            <person name="D'Aco K."/>
            <person name="Daza R."/>
            <person name="De Haan G."/>
            <person name="DeGray S."/>
            <person name="DeMaso C."/>
            <person name="Dhargay N."/>
            <person name="Dooley K."/>
            <person name="Dooley E."/>
            <person name="Doricent M."/>
            <person name="Dorje P."/>
            <person name="Dorjee K."/>
            <person name="Dupes A."/>
            <person name="Elong R."/>
            <person name="Falk J."/>
            <person name="Farina A."/>
            <person name="Faro S."/>
            <person name="Ferguson D."/>
            <person name="Fisher S."/>
            <person name="Foley C.D."/>
            <person name="Franke A."/>
            <person name="Friedrich D."/>
            <person name="Gadbois L."/>
            <person name="Gearin G."/>
            <person name="Gearin C.R."/>
            <person name="Giannoukos G."/>
            <person name="Goode T."/>
            <person name="Graham J."/>
            <person name="Grandbois E."/>
            <person name="Grewal S."/>
            <person name="Gyaltsen K."/>
            <person name="Hafez N."/>
            <person name="Hagos B."/>
            <person name="Hall J."/>
            <person name="Henson C."/>
            <person name="Hollinger A."/>
            <person name="Honan T."/>
            <person name="Huard M.D."/>
            <person name="Hughes L."/>
            <person name="Hurhula B."/>
            <person name="Husby M.E."/>
            <person name="Kamat A."/>
            <person name="Kanga B."/>
            <person name="Kashin S."/>
            <person name="Khazanovich D."/>
            <person name="Kisner P."/>
            <person name="Lance K."/>
            <person name="Lara M."/>
            <person name="Lee W."/>
            <person name="Lennon N."/>
            <person name="Letendre F."/>
            <person name="LeVine R."/>
            <person name="Lipovsky A."/>
            <person name="Liu X."/>
            <person name="Liu J."/>
            <person name="Liu S."/>
            <person name="Lokyitsang T."/>
            <person name="Lokyitsang Y."/>
            <person name="Lubonja R."/>
            <person name="Lui A."/>
            <person name="MacDonald P."/>
            <person name="Magnisalis V."/>
            <person name="Maru K."/>
            <person name="Matthews C."/>
            <person name="McCusker W."/>
            <person name="McDonough S."/>
            <person name="Mehta T."/>
            <person name="Meldrim J."/>
            <person name="Meneus L."/>
            <person name="Mihai O."/>
            <person name="Mihalev A."/>
            <person name="Mihova T."/>
            <person name="Mittelman R."/>
            <person name="Mlenga V."/>
            <person name="Montmayeur A."/>
            <person name="Mulrain L."/>
            <person name="Navidi A."/>
            <person name="Naylor J."/>
            <person name="Negash T."/>
            <person name="Nguyen T."/>
            <person name="Nguyen N."/>
            <person name="Nicol R."/>
            <person name="Norbu C."/>
            <person name="Norbu N."/>
            <person name="Novod N."/>
            <person name="O'Neill B."/>
            <person name="Osman S."/>
            <person name="Markiewicz E."/>
            <person name="Oyono O.L."/>
            <person name="Patti C."/>
            <person name="Phunkhang P."/>
            <person name="Pierre F."/>
            <person name="Priest M."/>
            <person name="Raghuraman S."/>
            <person name="Rege F."/>
            <person name="Reyes R."/>
            <person name="Rise C."/>
            <person name="Rogov P."/>
            <person name="Ross K."/>
            <person name="Ryan E."/>
            <person name="Settipalli S."/>
            <person name="Shea T."/>
            <person name="Sherpa N."/>
            <person name="Shi L."/>
            <person name="Shih D."/>
            <person name="Sparrow T."/>
            <person name="Spaulding J."/>
            <person name="Stalker J."/>
            <person name="Stange-Thomann N."/>
            <person name="Stavropoulos S."/>
            <person name="Stone C."/>
            <person name="Strader C."/>
            <person name="Tesfaye S."/>
            <person name="Thomson T."/>
            <person name="Thoulutsang Y."/>
            <person name="Thoulutsang D."/>
            <person name="Topham K."/>
            <person name="Topping I."/>
            <person name="Tsamla T."/>
            <person name="Vassiliev H."/>
            <person name="Vo A."/>
            <person name="Wangchuk T."/>
            <person name="Wangdi T."/>
            <person name="Weiand M."/>
            <person name="Wilkinson J."/>
            <person name="Wilson A."/>
            <person name="Yadav S."/>
            <person name="Young G."/>
            <person name="Yu Q."/>
            <person name="Zembek L."/>
            <person name="Zhong D."/>
            <person name="Zimmer A."/>
            <person name="Zwirko Z."/>
            <person name="Jaffe D.B."/>
            <person name="Alvarez P."/>
            <person name="Brockman W."/>
            <person name="Butler J."/>
            <person name="Chin C."/>
            <person name="Gnerre S."/>
            <person name="Grabherr M."/>
            <person name="Kleber M."/>
            <person name="Mauceli E."/>
            <person name="MacCallum I."/>
        </authorList>
    </citation>
    <scope>NUCLEOTIDE SEQUENCE [LARGE SCALE GENOMIC DNA]</scope>
    <source>
        <strain evidence="3">Tucson 15287-2541.00</strain>
    </source>
</reference>
<name>B4JLD7_DROGR</name>
<evidence type="ECO:0000313" key="3">
    <source>
        <dbReference type="Proteomes" id="UP000001070"/>
    </source>
</evidence>
<keyword evidence="3" id="KW-1185">Reference proteome</keyword>
<evidence type="ECO:0000256" key="1">
    <source>
        <dbReference type="SAM" id="MobiDB-lite"/>
    </source>
</evidence>
<dbReference type="Proteomes" id="UP000001070">
    <property type="component" value="Unassembled WGS sequence"/>
</dbReference>
<dbReference type="HOGENOM" id="CLU_1961865_0_0_1"/>
<organism evidence="3">
    <name type="scientific">Drosophila grimshawi</name>
    <name type="common">Hawaiian fruit fly</name>
    <name type="synonym">Idiomyia grimshawi</name>
    <dbReference type="NCBI Taxonomy" id="7222"/>
    <lineage>
        <taxon>Eukaryota</taxon>
        <taxon>Metazoa</taxon>
        <taxon>Ecdysozoa</taxon>
        <taxon>Arthropoda</taxon>
        <taxon>Hexapoda</taxon>
        <taxon>Insecta</taxon>
        <taxon>Pterygota</taxon>
        <taxon>Neoptera</taxon>
        <taxon>Endopterygota</taxon>
        <taxon>Diptera</taxon>
        <taxon>Brachycera</taxon>
        <taxon>Muscomorpha</taxon>
        <taxon>Ephydroidea</taxon>
        <taxon>Drosophilidae</taxon>
        <taxon>Drosophila</taxon>
        <taxon>Hawaiian Drosophila</taxon>
    </lineage>
</organism>
<proteinExistence type="predicted"/>
<dbReference type="InParanoid" id="B4JLD7"/>
<feature type="compositionally biased region" description="Acidic residues" evidence="1">
    <location>
        <begin position="7"/>
        <end position="23"/>
    </location>
</feature>
<dbReference type="AlphaFoldDB" id="B4JLD7"/>
<accession>B4JLD7</accession>
<gene>
    <name evidence="2" type="primary">Dgri\GH12839</name>
    <name evidence="2" type="ORF">Dgri_GH12839</name>
</gene>